<name>U1HUM3_ENDPU</name>
<feature type="region of interest" description="Disordered" evidence="1">
    <location>
        <begin position="1"/>
        <end position="28"/>
    </location>
</feature>
<protein>
    <submittedName>
        <fullName evidence="2">Uncharacterized protein</fullName>
    </submittedName>
</protein>
<dbReference type="RefSeq" id="XP_007801334.1">
    <property type="nucleotide sequence ID" value="XM_007803143.1"/>
</dbReference>
<feature type="region of interest" description="Disordered" evidence="1">
    <location>
        <begin position="102"/>
        <end position="132"/>
    </location>
</feature>
<accession>U1HUM3</accession>
<dbReference type="Proteomes" id="UP000019373">
    <property type="component" value="Unassembled WGS sequence"/>
</dbReference>
<dbReference type="eggNOG" id="ENOG502SKE4">
    <property type="taxonomic scope" value="Eukaryota"/>
</dbReference>
<proteinExistence type="predicted"/>
<evidence type="ECO:0000256" key="1">
    <source>
        <dbReference type="SAM" id="MobiDB-lite"/>
    </source>
</evidence>
<organism evidence="2 3">
    <name type="scientific">Endocarpon pusillum (strain Z07020 / HMAS-L-300199)</name>
    <name type="common">Lichen-forming fungus</name>
    <dbReference type="NCBI Taxonomy" id="1263415"/>
    <lineage>
        <taxon>Eukaryota</taxon>
        <taxon>Fungi</taxon>
        <taxon>Dikarya</taxon>
        <taxon>Ascomycota</taxon>
        <taxon>Pezizomycotina</taxon>
        <taxon>Eurotiomycetes</taxon>
        <taxon>Chaetothyriomycetidae</taxon>
        <taxon>Verrucariales</taxon>
        <taxon>Verrucariaceae</taxon>
        <taxon>Endocarpon</taxon>
    </lineage>
</organism>
<keyword evidence="3" id="KW-1185">Reference proteome</keyword>
<reference evidence="3" key="1">
    <citation type="journal article" date="2014" name="BMC Genomics">
        <title>Genome characteristics reveal the impact of lichenization on lichen-forming fungus Endocarpon pusillum Hedwig (Verrucariales, Ascomycota).</title>
        <authorList>
            <person name="Wang Y.-Y."/>
            <person name="Liu B."/>
            <person name="Zhang X.-Y."/>
            <person name="Zhou Q.-M."/>
            <person name="Zhang T."/>
            <person name="Li H."/>
            <person name="Yu Y.-F."/>
            <person name="Zhang X.-L."/>
            <person name="Hao X.-Y."/>
            <person name="Wang M."/>
            <person name="Wang L."/>
            <person name="Wei J.-C."/>
        </authorList>
    </citation>
    <scope>NUCLEOTIDE SEQUENCE [LARGE SCALE GENOMIC DNA]</scope>
    <source>
        <strain evidence="3">Z07020 / HMAS-L-300199</strain>
    </source>
</reference>
<dbReference type="GeneID" id="19242000"/>
<dbReference type="OrthoDB" id="5379086at2759"/>
<evidence type="ECO:0000313" key="3">
    <source>
        <dbReference type="Proteomes" id="UP000019373"/>
    </source>
</evidence>
<dbReference type="AlphaFoldDB" id="U1HUM3"/>
<dbReference type="EMBL" id="KE721000">
    <property type="protein sequence ID" value="ERF73019.1"/>
    <property type="molecule type" value="Genomic_DNA"/>
</dbReference>
<evidence type="ECO:0000313" key="2">
    <source>
        <dbReference type="EMBL" id="ERF73019.1"/>
    </source>
</evidence>
<dbReference type="HOGENOM" id="CLU_044618_0_0_1"/>
<gene>
    <name evidence="2" type="ORF">EPUS_07113</name>
</gene>
<sequence>MPRSWPGPRLASGYWSDESEGKQDDGEEMPYLEPDLVLISELLENIERSPPALEARVLLMQLYVGCGWHDAAKEEAHQVLAIDGSIKEAQIYLGDRCKASLRRDDGGENRKATAKPASTGTKSKVKGKDATELRHQRAQPPTWRPRLGKITSPAVSLQKLEDGYVALMRNAQLLLGETKLLEDLNVPHCEEQILDLAAMAEGHLSSVVRARRLQSVKIVAKAIVADSKDGVQNGLNTAVKDLDDVARWLRKSKDTAEASGKGMSRSTGNDDKDEIREALVKRAKALKALLPQPLQPLADLAMMHAEHEFLNRKYVNDETMSFDPISSIPRANFWTSEDGYAWDMEELAGAIRSGKGVMRNPLSRQMFTRADVRAIVQHPLGNGLQALQLEQSKLKHGVRPQTIDELDTLAKVFISDMTENGKPSRVAVEAFVSYLETLPSHEQEAIDKLKVPAKDSYTGMPFDTTIGEAVEDMQGNRVCLHKTGDFLAQAVRYLR</sequence>
<feature type="compositionally biased region" description="Basic and acidic residues" evidence="1">
    <location>
        <begin position="102"/>
        <end position="111"/>
    </location>
</feature>